<dbReference type="GO" id="GO:0070402">
    <property type="term" value="F:NADPH binding"/>
    <property type="evidence" value="ECO:0007669"/>
    <property type="project" value="TreeGrafter"/>
</dbReference>
<name>A0A5B8TFC4_9LACO</name>
<organism evidence="4 5">
    <name type="scientific">Loigolactobacillus coryniformis</name>
    <dbReference type="NCBI Taxonomy" id="1610"/>
    <lineage>
        <taxon>Bacteria</taxon>
        <taxon>Bacillati</taxon>
        <taxon>Bacillota</taxon>
        <taxon>Bacilli</taxon>
        <taxon>Lactobacillales</taxon>
        <taxon>Lactobacillaceae</taxon>
        <taxon>Loigolactobacillus</taxon>
    </lineage>
</organism>
<evidence type="ECO:0000313" key="4">
    <source>
        <dbReference type="EMBL" id="QEA52558.1"/>
    </source>
</evidence>
<feature type="domain" description="Enoyl reductase (ER)" evidence="3">
    <location>
        <begin position="10"/>
        <end position="315"/>
    </location>
</feature>
<accession>A0A5B8TFC4</accession>
<dbReference type="SUPFAM" id="SSF51735">
    <property type="entry name" value="NAD(P)-binding Rossmann-fold domains"/>
    <property type="match status" value="1"/>
</dbReference>
<gene>
    <name evidence="4" type="ORF">FGL77_04035</name>
</gene>
<reference evidence="4 5" key="1">
    <citation type="submission" date="2019-06" db="EMBL/GenBank/DDBJ databases">
        <title>Genome analyses of bacteria isolated from kimchi.</title>
        <authorList>
            <person name="Lee S."/>
            <person name="Ahn S."/>
            <person name="Roh S."/>
        </authorList>
    </citation>
    <scope>NUCLEOTIDE SEQUENCE [LARGE SCALE GENOMIC DNA]</scope>
    <source>
        <strain evidence="4 5">CBA3616</strain>
    </source>
</reference>
<dbReference type="Gene3D" id="3.90.180.10">
    <property type="entry name" value="Medium-chain alcohol dehydrogenases, catalytic domain"/>
    <property type="match status" value="1"/>
</dbReference>
<dbReference type="PANTHER" id="PTHR48106">
    <property type="entry name" value="QUINONE OXIDOREDUCTASE PIG3-RELATED"/>
    <property type="match status" value="1"/>
</dbReference>
<dbReference type="EMBL" id="CP042392">
    <property type="protein sequence ID" value="QEA52558.1"/>
    <property type="molecule type" value="Genomic_DNA"/>
</dbReference>
<dbReference type="AlphaFoldDB" id="A0A5B8TFC4"/>
<dbReference type="Gene3D" id="3.40.50.720">
    <property type="entry name" value="NAD(P)-binding Rossmann-like Domain"/>
    <property type="match status" value="1"/>
</dbReference>
<evidence type="ECO:0000259" key="3">
    <source>
        <dbReference type="SMART" id="SM00829"/>
    </source>
</evidence>
<dbReference type="InterPro" id="IPR013154">
    <property type="entry name" value="ADH-like_N"/>
</dbReference>
<dbReference type="GO" id="GO:0003960">
    <property type="term" value="F:quinone reductase (NADPH) activity"/>
    <property type="evidence" value="ECO:0007669"/>
    <property type="project" value="TreeGrafter"/>
</dbReference>
<dbReference type="Pfam" id="PF08240">
    <property type="entry name" value="ADH_N"/>
    <property type="match status" value="1"/>
</dbReference>
<dbReference type="GO" id="GO:0005829">
    <property type="term" value="C:cytosol"/>
    <property type="evidence" value="ECO:0007669"/>
    <property type="project" value="TreeGrafter"/>
</dbReference>
<dbReference type="InterPro" id="IPR036291">
    <property type="entry name" value="NAD(P)-bd_dom_sf"/>
</dbReference>
<sequence>MRALFFNQFGGVEQLQYGELPQPQITTDQVLVAIKASGLNFADIYRLRGNYHIEPHTPYINGYEGAGVVAAVGAAVTDYQVGQRVFFADVPLAQAEYVVAQPEKLIPLPDTVSFELAASIALQGLTADFLAHDLDRDQPGATVFVHGLTGGVGQILAQMLTADGINVIGVTGNEAKRQLALQQGAKRVFLRSTDWVAQAQSGAPITTVYDGVGSTLAASLNIVQPRGKVVFFGMAAGDPAPVDPVAMLSSSKSLLTGDLWDYLSDHSARLKRSQRLFSYFQAGKINLTPAQKFDLSAGRAAYKRLLSEHTGKIILTVGNKSSDVVRTAD</sequence>
<dbReference type="PANTHER" id="PTHR48106:SF13">
    <property type="entry name" value="QUINONE OXIDOREDUCTASE-RELATED"/>
    <property type="match status" value="1"/>
</dbReference>
<protein>
    <submittedName>
        <fullName evidence="4">Zinc-binding dehydrogenase</fullName>
    </submittedName>
</protein>
<dbReference type="RefSeq" id="WP_146988411.1">
    <property type="nucleotide sequence ID" value="NZ_CP042392.1"/>
</dbReference>
<dbReference type="InterPro" id="IPR020843">
    <property type="entry name" value="ER"/>
</dbReference>
<proteinExistence type="predicted"/>
<evidence type="ECO:0000256" key="1">
    <source>
        <dbReference type="ARBA" id="ARBA00022857"/>
    </source>
</evidence>
<dbReference type="SUPFAM" id="SSF50129">
    <property type="entry name" value="GroES-like"/>
    <property type="match status" value="1"/>
</dbReference>
<keyword evidence="2" id="KW-0560">Oxidoreductase</keyword>
<dbReference type="Pfam" id="PF00107">
    <property type="entry name" value="ADH_zinc_N"/>
    <property type="match status" value="1"/>
</dbReference>
<dbReference type="Proteomes" id="UP000321772">
    <property type="component" value="Chromosome"/>
</dbReference>
<keyword evidence="1" id="KW-0521">NADP</keyword>
<evidence type="ECO:0000256" key="2">
    <source>
        <dbReference type="ARBA" id="ARBA00023002"/>
    </source>
</evidence>
<evidence type="ECO:0000313" key="5">
    <source>
        <dbReference type="Proteomes" id="UP000321772"/>
    </source>
</evidence>
<dbReference type="SMART" id="SM00829">
    <property type="entry name" value="PKS_ER"/>
    <property type="match status" value="1"/>
</dbReference>
<dbReference type="GO" id="GO:0035925">
    <property type="term" value="F:mRNA 3'-UTR AU-rich region binding"/>
    <property type="evidence" value="ECO:0007669"/>
    <property type="project" value="TreeGrafter"/>
</dbReference>
<dbReference type="InterPro" id="IPR011032">
    <property type="entry name" value="GroES-like_sf"/>
</dbReference>
<dbReference type="InterPro" id="IPR013149">
    <property type="entry name" value="ADH-like_C"/>
</dbReference>